<dbReference type="PANTHER" id="PTHR10430">
    <property type="entry name" value="PEROXIREDOXIN"/>
    <property type="match status" value="1"/>
</dbReference>
<feature type="active site" description="Cysteine sulfenic acid (-SOH) intermediate" evidence="5">
    <location>
        <position position="48"/>
    </location>
</feature>
<dbReference type="RefSeq" id="WP_045979651.1">
    <property type="nucleotide sequence ID" value="NZ_JXXY01000010.1"/>
</dbReference>
<evidence type="ECO:0000259" key="7">
    <source>
        <dbReference type="PROSITE" id="PS51352"/>
    </source>
</evidence>
<dbReference type="SUPFAM" id="SSF52833">
    <property type="entry name" value="Thioredoxin-like"/>
    <property type="match status" value="1"/>
</dbReference>
<protein>
    <recommendedName>
        <fullName evidence="6">Glutathione-dependent peroxiredoxin</fullName>
        <ecNumber evidence="6">1.11.1.27</ecNumber>
    </recommendedName>
</protein>
<dbReference type="GO" id="GO:0034599">
    <property type="term" value="P:cellular response to oxidative stress"/>
    <property type="evidence" value="ECO:0007669"/>
    <property type="project" value="InterPro"/>
</dbReference>
<feature type="domain" description="Thioredoxin" evidence="7">
    <location>
        <begin position="2"/>
        <end position="157"/>
    </location>
</feature>
<dbReference type="EC" id="1.11.1.27" evidence="6"/>
<sequence>MIAQGQALPSATFSLLDEQGMTNPSTEQLFAGKKVVLFAVPGAFTPTCSAKHLPGFIVHQAQFSSKGVDSIICLSVNDAFVMKAWGEHQGAQGITMLADGDASFTKAIGLDKDTAGFGGIRSKRYAMVVDDGVVTQLFVEQDKQFGVSSAEQVLANL</sequence>
<reference evidence="8 9" key="1">
    <citation type="journal article" date="2015" name="BMC Genomics">
        <title>Genome mining reveals unlocked bioactive potential of marine Gram-negative bacteria.</title>
        <authorList>
            <person name="Machado H."/>
            <person name="Sonnenschein E.C."/>
            <person name="Melchiorsen J."/>
            <person name="Gram L."/>
        </authorList>
    </citation>
    <scope>NUCLEOTIDE SEQUENCE [LARGE SCALE GENOMIC DNA]</scope>
    <source>
        <strain evidence="8 9">S3137</strain>
    </source>
</reference>
<evidence type="ECO:0000256" key="4">
    <source>
        <dbReference type="ARBA" id="ARBA00023284"/>
    </source>
</evidence>
<organism evidence="8 9">
    <name type="scientific">Pseudoalteromonas ruthenica</name>
    <dbReference type="NCBI Taxonomy" id="151081"/>
    <lineage>
        <taxon>Bacteria</taxon>
        <taxon>Pseudomonadati</taxon>
        <taxon>Pseudomonadota</taxon>
        <taxon>Gammaproteobacteria</taxon>
        <taxon>Alteromonadales</taxon>
        <taxon>Pseudoalteromonadaceae</taxon>
        <taxon>Pseudoalteromonas</taxon>
    </lineage>
</organism>
<dbReference type="FunFam" id="3.40.30.10:FF:000020">
    <property type="entry name" value="Peroxiredoxin"/>
    <property type="match status" value="1"/>
</dbReference>
<name>A0A0F4PML8_9GAMM</name>
<evidence type="ECO:0000256" key="3">
    <source>
        <dbReference type="ARBA" id="ARBA00023002"/>
    </source>
</evidence>
<dbReference type="eggNOG" id="COG0678">
    <property type="taxonomic scope" value="Bacteria"/>
</dbReference>
<comment type="similarity">
    <text evidence="6">Belongs to the peroxiredoxin family. Prx5 subfamily.</text>
</comment>
<gene>
    <name evidence="8" type="ORF">TW72_12405</name>
</gene>
<comment type="function">
    <text evidence="6">Thiol-specific peroxidase that catalyzes the reduction of hydrogen peroxide and organic hydroperoxides to water and alcohols, respectively. Plays a role in cell protection against oxidative stress by detoxifying peroxides.</text>
</comment>
<dbReference type="GO" id="GO:0045454">
    <property type="term" value="P:cell redox homeostasis"/>
    <property type="evidence" value="ECO:0007669"/>
    <property type="project" value="TreeGrafter"/>
</dbReference>
<comment type="caution">
    <text evidence="8">The sequence shown here is derived from an EMBL/GenBank/DDBJ whole genome shotgun (WGS) entry which is preliminary data.</text>
</comment>
<dbReference type="CDD" id="cd03013">
    <property type="entry name" value="PRX5_like"/>
    <property type="match status" value="1"/>
</dbReference>
<dbReference type="GO" id="GO:0005737">
    <property type="term" value="C:cytoplasm"/>
    <property type="evidence" value="ECO:0007669"/>
    <property type="project" value="TreeGrafter"/>
</dbReference>
<dbReference type="OrthoDB" id="9800621at2"/>
<accession>A0A0F4PML8</accession>
<evidence type="ECO:0000313" key="9">
    <source>
        <dbReference type="Proteomes" id="UP000033664"/>
    </source>
</evidence>
<dbReference type="EMBL" id="JXXZ01000010">
    <property type="protein sequence ID" value="KJY98528.1"/>
    <property type="molecule type" value="Genomic_DNA"/>
</dbReference>
<keyword evidence="2 6" id="KW-0049">Antioxidant</keyword>
<dbReference type="GeneID" id="58229294"/>
<dbReference type="PATRIC" id="fig|151081.8.peg.2312"/>
<evidence type="ECO:0000256" key="6">
    <source>
        <dbReference type="RuleBase" id="RU366011"/>
    </source>
</evidence>
<evidence type="ECO:0000313" key="8">
    <source>
        <dbReference type="EMBL" id="KJY98528.1"/>
    </source>
</evidence>
<dbReference type="AlphaFoldDB" id="A0A0F4PML8"/>
<keyword evidence="9" id="KW-1185">Reference proteome</keyword>
<dbReference type="InterPro" id="IPR013766">
    <property type="entry name" value="Thioredoxin_domain"/>
</dbReference>
<evidence type="ECO:0000256" key="5">
    <source>
        <dbReference type="PIRSR" id="PIRSR637944-1"/>
    </source>
</evidence>
<dbReference type="InterPro" id="IPR013740">
    <property type="entry name" value="Redoxin"/>
</dbReference>
<dbReference type="GO" id="GO:0008379">
    <property type="term" value="F:thioredoxin peroxidase activity"/>
    <property type="evidence" value="ECO:0007669"/>
    <property type="project" value="InterPro"/>
</dbReference>
<keyword evidence="1 6" id="KW-0575">Peroxidase</keyword>
<keyword evidence="4 6" id="KW-0676">Redox-active center</keyword>
<keyword evidence="3 6" id="KW-0560">Oxidoreductase</keyword>
<dbReference type="PANTHER" id="PTHR10430:SF16">
    <property type="entry name" value="PEROXIREDOXIN-5, MITOCHONDRIAL"/>
    <property type="match status" value="1"/>
</dbReference>
<dbReference type="Proteomes" id="UP000033664">
    <property type="component" value="Unassembled WGS sequence"/>
</dbReference>
<dbReference type="Gene3D" id="3.40.30.10">
    <property type="entry name" value="Glutaredoxin"/>
    <property type="match status" value="1"/>
</dbReference>
<proteinExistence type="inferred from homology"/>
<evidence type="ECO:0000256" key="1">
    <source>
        <dbReference type="ARBA" id="ARBA00022559"/>
    </source>
</evidence>
<dbReference type="InterPro" id="IPR037944">
    <property type="entry name" value="PRX5-like"/>
</dbReference>
<dbReference type="PROSITE" id="PS51352">
    <property type="entry name" value="THIOREDOXIN_2"/>
    <property type="match status" value="1"/>
</dbReference>
<dbReference type="GO" id="GO:0042744">
    <property type="term" value="P:hydrogen peroxide catabolic process"/>
    <property type="evidence" value="ECO:0007669"/>
    <property type="project" value="TreeGrafter"/>
</dbReference>
<dbReference type="Pfam" id="PF08534">
    <property type="entry name" value="Redoxin"/>
    <property type="match status" value="1"/>
</dbReference>
<evidence type="ECO:0000256" key="2">
    <source>
        <dbReference type="ARBA" id="ARBA00022862"/>
    </source>
</evidence>
<dbReference type="InterPro" id="IPR036249">
    <property type="entry name" value="Thioredoxin-like_sf"/>
</dbReference>
<comment type="catalytic activity">
    <reaction evidence="6">
        <text>a hydroperoxide + 2 glutathione = an alcohol + glutathione disulfide + H2O</text>
        <dbReference type="Rhea" id="RHEA:62632"/>
        <dbReference type="ChEBI" id="CHEBI:15377"/>
        <dbReference type="ChEBI" id="CHEBI:30879"/>
        <dbReference type="ChEBI" id="CHEBI:35924"/>
        <dbReference type="ChEBI" id="CHEBI:57925"/>
        <dbReference type="ChEBI" id="CHEBI:58297"/>
        <dbReference type="EC" id="1.11.1.27"/>
    </reaction>
</comment>